<feature type="region of interest" description="Disordered" evidence="1">
    <location>
        <begin position="193"/>
        <end position="270"/>
    </location>
</feature>
<feature type="compositionally biased region" description="Basic residues" evidence="1">
    <location>
        <begin position="201"/>
        <end position="211"/>
    </location>
</feature>
<evidence type="ECO:0000256" key="2">
    <source>
        <dbReference type="SAM" id="Phobius"/>
    </source>
</evidence>
<name>A0ABW2CR05_9ACTN</name>
<keyword evidence="2" id="KW-0812">Transmembrane</keyword>
<reference evidence="4" key="1">
    <citation type="journal article" date="2019" name="Int. J. Syst. Evol. Microbiol.">
        <title>The Global Catalogue of Microorganisms (GCM) 10K type strain sequencing project: providing services to taxonomists for standard genome sequencing and annotation.</title>
        <authorList>
            <consortium name="The Broad Institute Genomics Platform"/>
            <consortium name="The Broad Institute Genome Sequencing Center for Infectious Disease"/>
            <person name="Wu L."/>
            <person name="Ma J."/>
        </authorList>
    </citation>
    <scope>NUCLEOTIDE SEQUENCE [LARGE SCALE GENOMIC DNA]</scope>
    <source>
        <strain evidence="4">JCM 3369</strain>
    </source>
</reference>
<keyword evidence="4" id="KW-1185">Reference proteome</keyword>
<evidence type="ECO:0000313" key="4">
    <source>
        <dbReference type="Proteomes" id="UP001596380"/>
    </source>
</evidence>
<dbReference type="Proteomes" id="UP001596380">
    <property type="component" value="Unassembled WGS sequence"/>
</dbReference>
<accession>A0ABW2CR05</accession>
<sequence length="270" mass="26992">MDDRGWAARVAIGAGCVGLAVAMTGCGGAKKHRRTDAGASTTPAASTGDGPLNCTDPTGDVKGGRGAPAGTDLSAVSWTRTGEGATVVFTTAGAADAGKGSPAVTYTTSFAQGAAEARVDARRDGDAWRVTSSGPGKTAVLKAAPRAANGTVTLDLPRRLPAGDRVIDLSRRADVGAATRSGAYGDIECGRGATTRTSTVHGRKRKIKRHLLSWPVLAGGPSGTARRPSSGSGGPAPTRRATPPSAPRKSSGTSGSSGSGSRPSRPRGRH</sequence>
<gene>
    <name evidence="3" type="ORF">ACFQKB_31150</name>
</gene>
<proteinExistence type="predicted"/>
<keyword evidence="2" id="KW-0472">Membrane</keyword>
<feature type="compositionally biased region" description="Low complexity" evidence="1">
    <location>
        <begin position="235"/>
        <end position="263"/>
    </location>
</feature>
<organism evidence="3 4">
    <name type="scientific">Actinomadura yumaensis</name>
    <dbReference type="NCBI Taxonomy" id="111807"/>
    <lineage>
        <taxon>Bacteria</taxon>
        <taxon>Bacillati</taxon>
        <taxon>Actinomycetota</taxon>
        <taxon>Actinomycetes</taxon>
        <taxon>Streptosporangiales</taxon>
        <taxon>Thermomonosporaceae</taxon>
        <taxon>Actinomadura</taxon>
    </lineage>
</organism>
<dbReference type="PROSITE" id="PS51257">
    <property type="entry name" value="PROKAR_LIPOPROTEIN"/>
    <property type="match status" value="1"/>
</dbReference>
<dbReference type="EMBL" id="JBHSXS010000025">
    <property type="protein sequence ID" value="MFC6884252.1"/>
    <property type="molecule type" value="Genomic_DNA"/>
</dbReference>
<protein>
    <submittedName>
        <fullName evidence="3">Uncharacterized protein</fullName>
    </submittedName>
</protein>
<evidence type="ECO:0000256" key="1">
    <source>
        <dbReference type="SAM" id="MobiDB-lite"/>
    </source>
</evidence>
<evidence type="ECO:0000313" key="3">
    <source>
        <dbReference type="EMBL" id="MFC6884252.1"/>
    </source>
</evidence>
<comment type="caution">
    <text evidence="3">The sequence shown here is derived from an EMBL/GenBank/DDBJ whole genome shotgun (WGS) entry which is preliminary data.</text>
</comment>
<feature type="transmembrane region" description="Helical" evidence="2">
    <location>
        <begin position="6"/>
        <end position="26"/>
    </location>
</feature>
<keyword evidence="2" id="KW-1133">Transmembrane helix</keyword>
<feature type="compositionally biased region" description="Low complexity" evidence="1">
    <location>
        <begin position="37"/>
        <end position="50"/>
    </location>
</feature>
<dbReference type="RefSeq" id="WP_160821433.1">
    <property type="nucleotide sequence ID" value="NZ_JBHSXE010000001.1"/>
</dbReference>
<feature type="region of interest" description="Disordered" evidence="1">
    <location>
        <begin position="30"/>
        <end position="72"/>
    </location>
</feature>